<evidence type="ECO:0008006" key="11">
    <source>
        <dbReference type="Google" id="ProtNLM"/>
    </source>
</evidence>
<proteinExistence type="inferred from homology"/>
<feature type="region of interest" description="Disordered" evidence="8">
    <location>
        <begin position="61"/>
        <end position="327"/>
    </location>
</feature>
<keyword evidence="10" id="KW-1185">Reference proteome</keyword>
<feature type="compositionally biased region" description="Polar residues" evidence="8">
    <location>
        <begin position="26"/>
        <end position="40"/>
    </location>
</feature>
<evidence type="ECO:0000313" key="10">
    <source>
        <dbReference type="Proteomes" id="UP001305779"/>
    </source>
</evidence>
<dbReference type="PANTHER" id="PTHR21394">
    <property type="entry name" value="MAU2 CHROMATID COHESION FACTOR HOMOLOG"/>
    <property type="match status" value="1"/>
</dbReference>
<keyword evidence="6" id="KW-0539">Nucleus</keyword>
<feature type="compositionally biased region" description="Low complexity" evidence="8">
    <location>
        <begin position="182"/>
        <end position="202"/>
    </location>
</feature>
<comment type="similarity">
    <text evidence="2">Belongs to the SCC4/mau-2 family.</text>
</comment>
<feature type="compositionally biased region" description="Polar residues" evidence="8">
    <location>
        <begin position="207"/>
        <end position="226"/>
    </location>
</feature>
<feature type="compositionally biased region" description="Low complexity" evidence="8">
    <location>
        <begin position="123"/>
        <end position="152"/>
    </location>
</feature>
<dbReference type="Proteomes" id="UP001305779">
    <property type="component" value="Unassembled WGS sequence"/>
</dbReference>
<name>A0ABR0EVP8_ZASCE</name>
<organism evidence="9 10">
    <name type="scientific">Zasmidium cellare</name>
    <name type="common">Wine cellar mold</name>
    <name type="synonym">Racodium cellare</name>
    <dbReference type="NCBI Taxonomy" id="395010"/>
    <lineage>
        <taxon>Eukaryota</taxon>
        <taxon>Fungi</taxon>
        <taxon>Dikarya</taxon>
        <taxon>Ascomycota</taxon>
        <taxon>Pezizomycotina</taxon>
        <taxon>Dothideomycetes</taxon>
        <taxon>Dothideomycetidae</taxon>
        <taxon>Mycosphaerellales</taxon>
        <taxon>Mycosphaerellaceae</taxon>
        <taxon>Zasmidium</taxon>
    </lineage>
</organism>
<evidence type="ECO:0000256" key="1">
    <source>
        <dbReference type="ARBA" id="ARBA00004123"/>
    </source>
</evidence>
<evidence type="ECO:0000256" key="6">
    <source>
        <dbReference type="ARBA" id="ARBA00023242"/>
    </source>
</evidence>
<comment type="caution">
    <text evidence="9">The sequence shown here is derived from an EMBL/GenBank/DDBJ whole genome shotgun (WGS) entry which is preliminary data.</text>
</comment>
<dbReference type="Pfam" id="PF10345">
    <property type="entry name" value="Cohesin_load"/>
    <property type="match status" value="1"/>
</dbReference>
<keyword evidence="4" id="KW-0498">Mitosis</keyword>
<dbReference type="EMBL" id="JAXOVC010000002">
    <property type="protein sequence ID" value="KAK4505256.1"/>
    <property type="molecule type" value="Genomic_DNA"/>
</dbReference>
<keyword evidence="5" id="KW-0159">Chromosome partition</keyword>
<feature type="compositionally biased region" description="Polar residues" evidence="8">
    <location>
        <begin position="75"/>
        <end position="106"/>
    </location>
</feature>
<evidence type="ECO:0000256" key="4">
    <source>
        <dbReference type="ARBA" id="ARBA00022776"/>
    </source>
</evidence>
<gene>
    <name evidence="9" type="ORF">PRZ48_003219</name>
</gene>
<evidence type="ECO:0000256" key="8">
    <source>
        <dbReference type="SAM" id="MobiDB-lite"/>
    </source>
</evidence>
<reference evidence="9 10" key="1">
    <citation type="journal article" date="2023" name="G3 (Bethesda)">
        <title>A chromosome-level genome assembly of Zasmidium syzygii isolated from banana leaves.</title>
        <authorList>
            <person name="van Westerhoven A.C."/>
            <person name="Mehrabi R."/>
            <person name="Talebi R."/>
            <person name="Steentjes M.B.F."/>
            <person name="Corcolon B."/>
            <person name="Chong P.A."/>
            <person name="Kema G.H.J."/>
            <person name="Seidl M.F."/>
        </authorList>
    </citation>
    <scope>NUCLEOTIDE SEQUENCE [LARGE SCALE GENOMIC DNA]</scope>
    <source>
        <strain evidence="9 10">P124</strain>
    </source>
</reference>
<evidence type="ECO:0000256" key="3">
    <source>
        <dbReference type="ARBA" id="ARBA00022618"/>
    </source>
</evidence>
<evidence type="ECO:0000256" key="2">
    <source>
        <dbReference type="ARBA" id="ARBA00008585"/>
    </source>
</evidence>
<evidence type="ECO:0000313" key="9">
    <source>
        <dbReference type="EMBL" id="KAK4505256.1"/>
    </source>
</evidence>
<feature type="compositionally biased region" description="Polar residues" evidence="8">
    <location>
        <begin position="154"/>
        <end position="163"/>
    </location>
</feature>
<feature type="compositionally biased region" description="Polar residues" evidence="8">
    <location>
        <begin position="171"/>
        <end position="181"/>
    </location>
</feature>
<dbReference type="InterPro" id="IPR019440">
    <property type="entry name" value="MAU2"/>
</dbReference>
<comment type="subcellular location">
    <subcellularLocation>
        <location evidence="1">Nucleus</location>
    </subcellularLocation>
</comment>
<sequence length="1012" mass="111170">MPYQGPNGYIPPGQYGNQGGRGFPTGQAQMYQGNHPNQAPQHLPQYPTFEQAMYNASHAPTQYSTPQFYDPGQQPPSFYQTPAAQYQHQPFLSPPSQTAQLPQAQYSPDPLHYYQPPPQARLGTPSQGRPRQQQPPQRTPSQQQRPTPQGQSVPHVQQRSGQPNAPYAGSPQRNVNATVRNSQLPPQQQRPPSQSRPVSGSGAAAPSQFQRQTVQNQQSPPTQQRPQIDASRRSPAQISQRPSSSTPNPQIQHPQLQPQSHQATPPGTIDPNAMHHKIAHVQLPTQRSLKTPDEGSMARPPKRRKSNDGNALPACAPNAVSNKLPSASRHIKQELPASSPLTELASSQMPPTPTPANVNYQAVLLGLCDEYISAAYSMSVGFSGAEVSGKDLDQYHSLLATGMGCLDSILRNYHVSDPRLEGRIRLRLASLLYEETDNDMDAEEVLTKGISLCERARLHDMKYAMHHLLARLWFKGGKTKAAIKAVDKLIIEVDKQKMIHWVYTFRFLRVTLGAQIAVTITETAALVRNLSAIVETAERNGHISVHVLANLLQALIHLRSRTPESVDLAQRSVASARMHQLAPEMQKMPRYQCLLDFIDLACSLIQFNNDQVNAKSETMQRNLDASAKNPAWDKHGDWQISLGQLPSSSMNIGPDTGGILKKLDNGECAFAFQWLTKSQVHTLSYLLAGLASMNKNASHEQKAELYLGEGIKLAKLPIGNSAQSLPSASAQHSTNNLLLMTLRLHAVFARCGRCDWDPALRGIASIRRDIEALESPPNDHALSLISYLEALCKHGLGDLQGALKLYHSNELRIDTTLDAKAAAGSVDPIRVLAALNSILIMRYNGDRQAADQLLAMVQNACLTNPNTNGNDYGSKPVESAFFILKATEDPYKSADNIIIKTKQYLQSAVQAAKAAVNNQLLCIVMNIMTDLFFTNIVGGQAEKSAMAARSLATKSQDKLWTAVADDMCANTLERTGRIADAQSVRQEGQEALQHLPESLKAALLRDEMMMEE</sequence>
<feature type="compositionally biased region" description="Polar residues" evidence="8">
    <location>
        <begin position="234"/>
        <end position="265"/>
    </location>
</feature>
<evidence type="ECO:0000256" key="7">
    <source>
        <dbReference type="ARBA" id="ARBA00023306"/>
    </source>
</evidence>
<protein>
    <recommendedName>
        <fullName evidence="11">Cohesin loading factor</fullName>
    </recommendedName>
</protein>
<keyword evidence="3" id="KW-0132">Cell division</keyword>
<keyword evidence="7" id="KW-0131">Cell cycle</keyword>
<accession>A0ABR0EVP8</accession>
<feature type="region of interest" description="Disordered" evidence="8">
    <location>
        <begin position="1"/>
        <end position="43"/>
    </location>
</feature>
<evidence type="ECO:0000256" key="5">
    <source>
        <dbReference type="ARBA" id="ARBA00022829"/>
    </source>
</evidence>